<dbReference type="RefSeq" id="XP_028149731.1">
    <property type="nucleotide sequence ID" value="XM_028293930.1"/>
</dbReference>
<dbReference type="RefSeq" id="XP_028149735.1">
    <property type="nucleotide sequence ID" value="XM_028293934.1"/>
</dbReference>
<evidence type="ECO:0000256" key="1">
    <source>
        <dbReference type="SAM" id="Coils"/>
    </source>
</evidence>
<feature type="coiled-coil region" evidence="1">
    <location>
        <begin position="41"/>
        <end position="86"/>
    </location>
</feature>
<protein>
    <submittedName>
        <fullName evidence="2">Uncharacterized protein LOC114343111 isoform X1</fullName>
    </submittedName>
    <submittedName>
        <fullName evidence="3">Uncharacterized protein LOC114343111 isoform X2</fullName>
    </submittedName>
</protein>
<dbReference type="Gene3D" id="3.30.70.1820">
    <property type="entry name" value="L1 transposable element, RRM domain"/>
    <property type="match status" value="1"/>
</dbReference>
<reference evidence="2 3" key="1">
    <citation type="submission" date="2025-04" db="UniProtKB">
        <authorList>
            <consortium name="RefSeq"/>
        </authorList>
    </citation>
    <scope>IDENTIFICATION</scope>
    <source>
        <tissue evidence="2 3">Whole insect</tissue>
    </source>
</reference>
<proteinExistence type="predicted"/>
<evidence type="ECO:0000313" key="3">
    <source>
        <dbReference type="RefSeq" id="XP_028149735.1"/>
    </source>
</evidence>
<dbReference type="AlphaFoldDB" id="A0A6P7GIJ4"/>
<evidence type="ECO:0000313" key="2">
    <source>
        <dbReference type="RefSeq" id="XP_028149731.1"/>
    </source>
</evidence>
<accession>A0A6P7GIJ4</accession>
<sequence length="196" mass="22419">MVITREVKEAIENAVSQAIIKSLQNKDIIKSLTDNVAVAIINTIETRLGNLEETVASLKVDINSTKTNLERKIEELNEKFDRLDQGNRRMCLRIFNLKEKEKEDTRNEIINLINSKMGLNLKYEDINLCYRIGKQDKDKARAVYLKLNTIENKQTVYAKKKLLKGTGVVIKEDLTNLKLELVNQLTSLVGLKKCVD</sequence>
<keyword evidence="1" id="KW-0175">Coiled coil</keyword>
<gene>
    <name evidence="2 3" type="primary">LOC114343111</name>
</gene>
<organism evidence="2">
    <name type="scientific">Diabrotica virgifera virgifera</name>
    <name type="common">western corn rootworm</name>
    <dbReference type="NCBI Taxonomy" id="50390"/>
    <lineage>
        <taxon>Eukaryota</taxon>
        <taxon>Metazoa</taxon>
        <taxon>Ecdysozoa</taxon>
        <taxon>Arthropoda</taxon>
        <taxon>Hexapoda</taxon>
        <taxon>Insecta</taxon>
        <taxon>Pterygota</taxon>
        <taxon>Neoptera</taxon>
        <taxon>Endopterygota</taxon>
        <taxon>Coleoptera</taxon>
        <taxon>Polyphaga</taxon>
        <taxon>Cucujiformia</taxon>
        <taxon>Chrysomeloidea</taxon>
        <taxon>Chrysomelidae</taxon>
        <taxon>Galerucinae</taxon>
        <taxon>Diabroticina</taxon>
        <taxon>Diabroticites</taxon>
        <taxon>Diabrotica</taxon>
    </lineage>
</organism>
<name>A0A6P7GIJ4_DIAVI</name>